<evidence type="ECO:0000313" key="7">
    <source>
        <dbReference type="EMBL" id="MFC4598147.1"/>
    </source>
</evidence>
<dbReference type="InterPro" id="IPR006140">
    <property type="entry name" value="D-isomer_DH_NAD-bd"/>
</dbReference>
<evidence type="ECO:0000256" key="4">
    <source>
        <dbReference type="RuleBase" id="RU003719"/>
    </source>
</evidence>
<dbReference type="CDD" id="cd05300">
    <property type="entry name" value="2-Hacid_dh_1"/>
    <property type="match status" value="1"/>
</dbReference>
<feature type="domain" description="D-isomer specific 2-hydroxyacid dehydrogenase catalytic" evidence="5">
    <location>
        <begin position="8"/>
        <end position="309"/>
    </location>
</feature>
<accession>A0ABV9FBB2</accession>
<dbReference type="InterPro" id="IPR006139">
    <property type="entry name" value="D-isomer_2_OHA_DH_cat_dom"/>
</dbReference>
<name>A0ABV9FBB2_9BACL</name>
<feature type="domain" description="D-isomer specific 2-hydroxyacid dehydrogenase NAD-binding" evidence="6">
    <location>
        <begin position="107"/>
        <end position="281"/>
    </location>
</feature>
<evidence type="ECO:0000256" key="2">
    <source>
        <dbReference type="ARBA" id="ARBA00023002"/>
    </source>
</evidence>
<evidence type="ECO:0000259" key="6">
    <source>
        <dbReference type="Pfam" id="PF02826"/>
    </source>
</evidence>
<evidence type="ECO:0000313" key="8">
    <source>
        <dbReference type="Proteomes" id="UP001596028"/>
    </source>
</evidence>
<comment type="similarity">
    <text evidence="1 4">Belongs to the D-isomer specific 2-hydroxyacid dehydrogenase family.</text>
</comment>
<keyword evidence="3" id="KW-0520">NAD</keyword>
<dbReference type="Pfam" id="PF00389">
    <property type="entry name" value="2-Hacid_dh"/>
    <property type="match status" value="1"/>
</dbReference>
<evidence type="ECO:0000256" key="1">
    <source>
        <dbReference type="ARBA" id="ARBA00005854"/>
    </source>
</evidence>
<evidence type="ECO:0000256" key="3">
    <source>
        <dbReference type="ARBA" id="ARBA00023027"/>
    </source>
</evidence>
<evidence type="ECO:0000259" key="5">
    <source>
        <dbReference type="Pfam" id="PF00389"/>
    </source>
</evidence>
<proteinExistence type="inferred from homology"/>
<dbReference type="SUPFAM" id="SSF51735">
    <property type="entry name" value="NAD(P)-binding Rossmann-fold domains"/>
    <property type="match status" value="1"/>
</dbReference>
<protein>
    <submittedName>
        <fullName evidence="7">D-2-hydroxyacid dehydrogenase</fullName>
    </submittedName>
</protein>
<dbReference type="PANTHER" id="PTHR43333">
    <property type="entry name" value="2-HACID_DH_C DOMAIN-CONTAINING PROTEIN"/>
    <property type="match status" value="1"/>
</dbReference>
<keyword evidence="8" id="KW-1185">Reference proteome</keyword>
<sequence length="319" mass="35264">MSKRTMVILQELPEETLERIRLTAPGWEVISGEERANWLPRLREAEIVCGWKPEAAERCLGEGARLQWLQVWGAGVDKLPLDRLDQAGVTVTTASGVHPYPVSETAFAMMLAFSRGLHTAVRNQMSGAWLDAGSLSEIHGKTIGIVGVGTIGLEAARLAKAFGMRVLGMRRSGEPAEFVDRMSDRSGLNDLLRESDYVMAVMPLTRETKHMFGRDQFAAMKRSAYFINVSRGGTTDTEALVAALREGEIAGAGLDVFEQEPLPADHPLWAMDNVIVTPHNGGVTDRYRERATDIFLENLTAYVEGRTPPLNRVDPDRQY</sequence>
<dbReference type="InterPro" id="IPR036291">
    <property type="entry name" value="NAD(P)-bd_dom_sf"/>
</dbReference>
<dbReference type="EMBL" id="JBHSEP010000004">
    <property type="protein sequence ID" value="MFC4598147.1"/>
    <property type="molecule type" value="Genomic_DNA"/>
</dbReference>
<gene>
    <name evidence="7" type="ORF">ACFO3S_07820</name>
</gene>
<keyword evidence="2 4" id="KW-0560">Oxidoreductase</keyword>
<comment type="caution">
    <text evidence="7">The sequence shown here is derived from an EMBL/GenBank/DDBJ whole genome shotgun (WGS) entry which is preliminary data.</text>
</comment>
<dbReference type="PANTHER" id="PTHR43333:SF1">
    <property type="entry name" value="D-ISOMER SPECIFIC 2-HYDROXYACID DEHYDROGENASE NAD-BINDING DOMAIN-CONTAINING PROTEIN"/>
    <property type="match status" value="1"/>
</dbReference>
<reference evidence="8" key="1">
    <citation type="journal article" date="2019" name="Int. J. Syst. Evol. Microbiol.">
        <title>The Global Catalogue of Microorganisms (GCM) 10K type strain sequencing project: providing services to taxonomists for standard genome sequencing and annotation.</title>
        <authorList>
            <consortium name="The Broad Institute Genomics Platform"/>
            <consortium name="The Broad Institute Genome Sequencing Center for Infectious Disease"/>
            <person name="Wu L."/>
            <person name="Ma J."/>
        </authorList>
    </citation>
    <scope>NUCLEOTIDE SEQUENCE [LARGE SCALE GENOMIC DNA]</scope>
    <source>
        <strain evidence="8">CCUG 49571</strain>
    </source>
</reference>
<dbReference type="SUPFAM" id="SSF52283">
    <property type="entry name" value="Formate/glycerate dehydrogenase catalytic domain-like"/>
    <property type="match status" value="1"/>
</dbReference>
<organism evidence="7 8">
    <name type="scientific">Cohnella hongkongensis</name>
    <dbReference type="NCBI Taxonomy" id="178337"/>
    <lineage>
        <taxon>Bacteria</taxon>
        <taxon>Bacillati</taxon>
        <taxon>Bacillota</taxon>
        <taxon>Bacilli</taxon>
        <taxon>Bacillales</taxon>
        <taxon>Paenibacillaceae</taxon>
        <taxon>Cohnella</taxon>
    </lineage>
</organism>
<dbReference type="Proteomes" id="UP001596028">
    <property type="component" value="Unassembled WGS sequence"/>
</dbReference>
<dbReference type="Pfam" id="PF02826">
    <property type="entry name" value="2-Hacid_dh_C"/>
    <property type="match status" value="1"/>
</dbReference>
<dbReference type="Gene3D" id="3.40.50.720">
    <property type="entry name" value="NAD(P)-binding Rossmann-like Domain"/>
    <property type="match status" value="2"/>
</dbReference>
<dbReference type="RefSeq" id="WP_378094103.1">
    <property type="nucleotide sequence ID" value="NZ_JBHSEP010000004.1"/>
</dbReference>